<accession>A0A5B8ILA4</accession>
<evidence type="ECO:0000313" key="3">
    <source>
        <dbReference type="Proteomes" id="UP000320580"/>
    </source>
</evidence>
<dbReference type="KEGG" id="sqz:FQU76_19150"/>
<evidence type="ECO:0000256" key="1">
    <source>
        <dbReference type="SAM" id="MobiDB-lite"/>
    </source>
</evidence>
<feature type="compositionally biased region" description="Low complexity" evidence="1">
    <location>
        <begin position="38"/>
        <end position="47"/>
    </location>
</feature>
<dbReference type="Proteomes" id="UP000320580">
    <property type="component" value="Chromosome"/>
</dbReference>
<reference evidence="2 3" key="1">
    <citation type="submission" date="2019-07" db="EMBL/GenBank/DDBJ databases">
        <authorList>
            <person name="Zhu P."/>
        </authorList>
    </citation>
    <scope>NUCLEOTIDE SEQUENCE [LARGE SCALE GENOMIC DNA]</scope>
    <source>
        <strain evidence="2 3">SSL-25</strain>
    </source>
</reference>
<proteinExistence type="predicted"/>
<dbReference type="RefSeq" id="WP_146481578.1">
    <property type="nucleotide sequence ID" value="NZ_CP042266.1"/>
</dbReference>
<feature type="region of interest" description="Disordered" evidence="1">
    <location>
        <begin position="38"/>
        <end position="72"/>
    </location>
</feature>
<dbReference type="AlphaFoldDB" id="A0A5B8ILA4"/>
<name>A0A5B8ILA4_9ACTN</name>
<dbReference type="OrthoDB" id="4324905at2"/>
<keyword evidence="3" id="KW-1185">Reference proteome</keyword>
<organism evidence="2 3">
    <name type="scientific">Streptomyces qinzhouensis</name>
    <dbReference type="NCBI Taxonomy" id="2599401"/>
    <lineage>
        <taxon>Bacteria</taxon>
        <taxon>Bacillati</taxon>
        <taxon>Actinomycetota</taxon>
        <taxon>Actinomycetes</taxon>
        <taxon>Kitasatosporales</taxon>
        <taxon>Streptomycetaceae</taxon>
        <taxon>Streptomyces</taxon>
    </lineage>
</organism>
<gene>
    <name evidence="2" type="ORF">FQU76_19150</name>
</gene>
<protein>
    <submittedName>
        <fullName evidence="2">Uncharacterized protein</fullName>
    </submittedName>
</protein>
<sequence length="72" mass="7822">MHTLWSYLVVIALTGLVTFPALRGQARERAIDRQLRAAATRPTTARPEPVPNHTEVTNTPAGPARTPYTTAA</sequence>
<dbReference type="EMBL" id="CP042266">
    <property type="protein sequence ID" value="QDY78259.1"/>
    <property type="molecule type" value="Genomic_DNA"/>
</dbReference>
<evidence type="ECO:0000313" key="2">
    <source>
        <dbReference type="EMBL" id="QDY78259.1"/>
    </source>
</evidence>